<keyword evidence="9" id="KW-1185">Reference proteome</keyword>
<keyword evidence="4 8" id="KW-0067">ATP-binding</keyword>
<evidence type="ECO:0000256" key="4">
    <source>
        <dbReference type="ARBA" id="ARBA00022840"/>
    </source>
</evidence>
<dbReference type="PANTHER" id="PTHR46743">
    <property type="entry name" value="TEICHOIC ACIDS EXPORT ATP-BINDING PROTEIN TAGH"/>
    <property type="match status" value="1"/>
</dbReference>
<evidence type="ECO:0000313" key="8">
    <source>
        <dbReference type="EMBL" id="QTN01609.1"/>
    </source>
</evidence>
<dbReference type="InterPro" id="IPR003439">
    <property type="entry name" value="ABC_transporter-like_ATP-bd"/>
</dbReference>
<evidence type="ECO:0000256" key="5">
    <source>
        <dbReference type="ARBA" id="ARBA00022967"/>
    </source>
</evidence>
<evidence type="ECO:0000259" key="7">
    <source>
        <dbReference type="PROSITE" id="PS50893"/>
    </source>
</evidence>
<gene>
    <name evidence="8" type="ORF">ERJ70_16720</name>
</gene>
<dbReference type="Gene3D" id="3.40.50.300">
    <property type="entry name" value="P-loop containing nucleotide triphosphate hydrolases"/>
    <property type="match status" value="1"/>
</dbReference>
<sequence>MEFQNVSKVYNLFKKKSDLLFDIFSINKSKKTFSALRNISFEVYKGETIGIIGINGSGKSTLSSILAEVIPATTGRISIDGEPSLVAISAGLNNFITGRENITLKCLMYGLNRKEIDEIMPDIIEFADIGDFIDQPIKNYSSGMKSRLGFAISVHIQPDILVIDEALSVGDSTFYQKCLDKFEEFKKEGKTIFFISHSLSQVKSISDRIMWLNFGQLEEFGEADVVADKFQKFINWFNKLSKDQKQQYRKEKLRSQILIEKKRDFVLENKRSSRKKSKGASKTTLFQLGLLVAIFFLSMLLQVFGNPFQAIQDNSEQSEATELSKETELDVNSQANITPFNTTGWITVANAMLFTNVNLDKKVHDVPFGSEISILGEVEENSLYLAKVDGKEGFLKADDLTIASEEDLNTSLDIDDFSTALPERFVNSQEFFLSFLGATTTDLENSTTGITDISVDSDGRKTIEFKYDQVTYFTDSQGMVNSIQINIDSTAPVFNKLDIEAKIKSKDGNLYHFTMMDKFSADIDFTKDVITLKNI</sequence>
<dbReference type="PROSITE" id="PS00211">
    <property type="entry name" value="ABC_TRANSPORTER_1"/>
    <property type="match status" value="1"/>
</dbReference>
<dbReference type="PANTHER" id="PTHR46743:SF2">
    <property type="entry name" value="TEICHOIC ACIDS EXPORT ATP-BINDING PROTEIN TAGH"/>
    <property type="match status" value="1"/>
</dbReference>
<dbReference type="InterPro" id="IPR017871">
    <property type="entry name" value="ABC_transporter-like_CS"/>
</dbReference>
<evidence type="ECO:0000256" key="2">
    <source>
        <dbReference type="ARBA" id="ARBA00022448"/>
    </source>
</evidence>
<comment type="similarity">
    <text evidence="1">Belongs to the ABC transporter superfamily.</text>
</comment>
<evidence type="ECO:0000256" key="3">
    <source>
        <dbReference type="ARBA" id="ARBA00022741"/>
    </source>
</evidence>
<keyword evidence="2" id="KW-0813">Transport</keyword>
<dbReference type="GO" id="GO:0005524">
    <property type="term" value="F:ATP binding"/>
    <property type="evidence" value="ECO:0007669"/>
    <property type="project" value="UniProtKB-KW"/>
</dbReference>
<dbReference type="Proteomes" id="UP000665043">
    <property type="component" value="Chromosome"/>
</dbReference>
<evidence type="ECO:0000256" key="1">
    <source>
        <dbReference type="ARBA" id="ARBA00005417"/>
    </source>
</evidence>
<dbReference type="EMBL" id="CP046956">
    <property type="protein sequence ID" value="QTN01609.1"/>
    <property type="molecule type" value="Genomic_DNA"/>
</dbReference>
<dbReference type="SUPFAM" id="SSF52540">
    <property type="entry name" value="P-loop containing nucleoside triphosphate hydrolases"/>
    <property type="match status" value="1"/>
</dbReference>
<accession>A0ABX7W0E1</accession>
<proteinExistence type="inferred from homology"/>
<dbReference type="InterPro" id="IPR015860">
    <property type="entry name" value="ABC_transpr_TagH-like"/>
</dbReference>
<feature type="domain" description="ABC transporter" evidence="7">
    <location>
        <begin position="21"/>
        <end position="239"/>
    </location>
</feature>
<keyword evidence="6" id="KW-1133">Transmembrane helix</keyword>
<keyword evidence="6" id="KW-0472">Membrane</keyword>
<reference evidence="8 9" key="1">
    <citation type="submission" date="2019-12" db="EMBL/GenBank/DDBJ databases">
        <title>The whole genome sequencing of a strain isolated from a Mars analog, Dalangtan Playa.</title>
        <authorList>
            <person name="Huang T."/>
        </authorList>
    </citation>
    <scope>NUCLEOTIDE SEQUENCE [LARGE SCALE GENOMIC DNA]</scope>
    <source>
        <strain evidence="8 9">DP4-553-S</strain>
    </source>
</reference>
<dbReference type="Pfam" id="PF00005">
    <property type="entry name" value="ABC_tran"/>
    <property type="match status" value="1"/>
</dbReference>
<dbReference type="InterPro" id="IPR003593">
    <property type="entry name" value="AAA+_ATPase"/>
</dbReference>
<organism evidence="8 9">
    <name type="scientific">Sediminibacillus dalangtanensis</name>
    <dbReference type="NCBI Taxonomy" id="2729421"/>
    <lineage>
        <taxon>Bacteria</taxon>
        <taxon>Bacillati</taxon>
        <taxon>Bacillota</taxon>
        <taxon>Bacilli</taxon>
        <taxon>Bacillales</taxon>
        <taxon>Bacillaceae</taxon>
        <taxon>Sediminibacillus</taxon>
    </lineage>
</organism>
<dbReference type="InterPro" id="IPR027417">
    <property type="entry name" value="P-loop_NTPase"/>
</dbReference>
<keyword evidence="5" id="KW-1278">Translocase</keyword>
<evidence type="ECO:0000256" key="6">
    <source>
        <dbReference type="SAM" id="Phobius"/>
    </source>
</evidence>
<feature type="transmembrane region" description="Helical" evidence="6">
    <location>
        <begin position="284"/>
        <end position="305"/>
    </location>
</feature>
<dbReference type="PROSITE" id="PS50893">
    <property type="entry name" value="ABC_TRANSPORTER_2"/>
    <property type="match status" value="1"/>
</dbReference>
<dbReference type="CDD" id="cd03220">
    <property type="entry name" value="ABC_KpsT_Wzt"/>
    <property type="match status" value="1"/>
</dbReference>
<keyword evidence="6" id="KW-0812">Transmembrane</keyword>
<dbReference type="SMART" id="SM00382">
    <property type="entry name" value="AAA"/>
    <property type="match status" value="1"/>
</dbReference>
<keyword evidence="3" id="KW-0547">Nucleotide-binding</keyword>
<protein>
    <submittedName>
        <fullName evidence="8">ATP-binding cassette domain-containing protein</fullName>
    </submittedName>
</protein>
<evidence type="ECO:0000313" key="9">
    <source>
        <dbReference type="Proteomes" id="UP000665043"/>
    </source>
</evidence>
<dbReference type="InterPro" id="IPR050683">
    <property type="entry name" value="Bact_Polysacc_Export_ATP-bd"/>
</dbReference>
<name>A0ABX7W0E1_9BACI</name>